<feature type="compositionally biased region" description="Polar residues" evidence="2">
    <location>
        <begin position="824"/>
        <end position="840"/>
    </location>
</feature>
<dbReference type="STRING" id="283909.R7VC83"/>
<sequence length="1291" mass="148086">MTDQAYNTPRDRRSKPPHKQKQPQTQEPQRPKEKEEEEEVKEEKRQRGRTFEVQRDAPKGPYHYPQFPTPWLLADAQTKTAAETKRAKEDNDREKEKKKAKKGKKGAEEEDDNRVPPPCPTVSPKRQFFRANEYEEVDARSAEAPPHMARAPLRVLVDYLGSGLDDKGKVRAFYVWIGAQDLLSFEWEEDVPDGSALYLLLLVHSGVCTLNDLLAHMCSTAGIPVEMITGSVKCPEHRIGSKPISGYKWIGVCINGSWRLVDQDAATGYVIKSTEYRNIDFTENLPDHITNTESLYLSPRKKPAEQILSLRTPRSNGSPKPNGYVAPTQTPRPAGIASLKDVVLTQQRNDFFFFPDPEQFIYDHCAEDPKWQLLARWVTKEEFVEMASLDEDFFEFGLIDTSEPRGFVKAEKGHWQLKLTSHPKSHFRLNHHLTKLKGAKKQRNNDDLNGFVYTENLADGKLLRACFTDVGFYLLSLFATDTHGTEDQEPVRVARYLIECDTPVFGAEPNPINPRGEFGPGVEMIEADLEPLTHTTGSVQAQLGMAVIRLRCNGRPYEFTHFLESREFKKAQLSALSRHYHIGKEVIFVMKLPKSGKYLFRIYAHPYGESGTYTNICNYLINSDIGCLDDTPFPPASHGQVGMVAKNPEVVLFPVSHQVPIVRDIEAGALHLSLASNCDLELSPQLDLQGEDFREDLSEYVWHYSVPEDKKIEVFLRFPRAGMYSLNLYGRPVLSYSYDSVDVGTTKAAYQDLLKYILVVDQPHTQCFAVPGTHVAWQSHYQIRSPQDGYLLPKTKYNFEVQIPEAEEVGILSHSWSTIPLTKRISSNQGNQGTHSSPARGQQGVVPPSQVSNKRDEDWWDGEVDSGPGGRNITLVARFPEQSTYTYLLEFQVLEAKEITKIRQEQEEADREARSRLKRLNQERQDEQAEVDYQQKRKAALVKKQQKEHEDQLEEVQDELRTYRKYRNEAWEAEAEAERSRLEQSQRPPSSKREEEARVQESIRKMRMALDSGYSYYRKKYQGLDVHDSTCMRTKMAREQMREATRLRDRQMLQTSIAAFEQQRLTEQEKDLTNAKRTLNSIIAKEMLIDAKDDMDADALQRALDYVKTHSLHGQLQREVQEAERLLNQLQKADQLKYSILNMDRTTISEMKSYQRPPDMVRKVMTASLLILGEDEHTTREWSTVQRQCGCMGHEGLNRRILDLEVEDLHPEIVARAKQITQPLKHSVVRTVSAGSAAFHVWLMGTIDAYEKIHKDNHEYRRAKPADINRQRELFGRPALYAADPKNELSF</sequence>
<feature type="region of interest" description="Disordered" evidence="2">
    <location>
        <begin position="824"/>
        <end position="871"/>
    </location>
</feature>
<evidence type="ECO:0000256" key="1">
    <source>
        <dbReference type="SAM" id="Coils"/>
    </source>
</evidence>
<evidence type="ECO:0000313" key="5">
    <source>
        <dbReference type="EnsemblMetazoa" id="CapteP217920"/>
    </source>
</evidence>
<evidence type="ECO:0000259" key="3">
    <source>
        <dbReference type="Pfam" id="PF23265"/>
    </source>
</evidence>
<evidence type="ECO:0000256" key="2">
    <source>
        <dbReference type="SAM" id="MobiDB-lite"/>
    </source>
</evidence>
<evidence type="ECO:0000313" key="4">
    <source>
        <dbReference type="EMBL" id="ELU13290.1"/>
    </source>
</evidence>
<feature type="region of interest" description="Disordered" evidence="2">
    <location>
        <begin position="1"/>
        <end position="125"/>
    </location>
</feature>
<keyword evidence="6" id="KW-1185">Reference proteome</keyword>
<proteinExistence type="predicted"/>
<feature type="compositionally biased region" description="Basic residues" evidence="2">
    <location>
        <begin position="12"/>
        <end position="21"/>
    </location>
</feature>
<accession>R7VC83</accession>
<dbReference type="OrthoDB" id="6129702at2759"/>
<feature type="compositionally biased region" description="Basic and acidic residues" evidence="2">
    <location>
        <begin position="905"/>
        <end position="927"/>
    </location>
</feature>
<dbReference type="InterPro" id="IPR056564">
    <property type="entry name" value="Ig-like_KY"/>
</dbReference>
<feature type="compositionally biased region" description="Basic and acidic residues" evidence="2">
    <location>
        <begin position="991"/>
        <end position="1000"/>
    </location>
</feature>
<feature type="compositionally biased region" description="Basic and acidic residues" evidence="2">
    <location>
        <begin position="41"/>
        <end position="58"/>
    </location>
</feature>
<dbReference type="PANTHER" id="PTHR47020:SF1">
    <property type="entry name" value="HILLARIN"/>
    <property type="match status" value="1"/>
</dbReference>
<feature type="region of interest" description="Disordered" evidence="2">
    <location>
        <begin position="905"/>
        <end position="932"/>
    </location>
</feature>
<reference evidence="5" key="3">
    <citation type="submission" date="2015-06" db="UniProtKB">
        <authorList>
            <consortium name="EnsemblMetazoa"/>
        </authorList>
    </citation>
    <scope>IDENTIFICATION</scope>
</reference>
<gene>
    <name evidence="4" type="ORF">CAPTEDRAFT_217920</name>
</gene>
<feature type="region of interest" description="Disordered" evidence="2">
    <location>
        <begin position="310"/>
        <end position="331"/>
    </location>
</feature>
<keyword evidence="1" id="KW-0175">Coiled coil</keyword>
<dbReference type="Gene3D" id="1.20.920.20">
    <property type="match status" value="1"/>
</dbReference>
<dbReference type="HOGENOM" id="CLU_292449_0_0_1"/>
<name>R7VC83_CAPTE</name>
<evidence type="ECO:0000313" key="6">
    <source>
        <dbReference type="Proteomes" id="UP000014760"/>
    </source>
</evidence>
<protein>
    <recommendedName>
        <fullName evidence="3">KY-like immunoglobulin-like domain-containing protein</fullName>
    </recommendedName>
</protein>
<dbReference type="EMBL" id="AMQN01005179">
    <property type="status" value="NOT_ANNOTATED_CDS"/>
    <property type="molecule type" value="Genomic_DNA"/>
</dbReference>
<organism evidence="4">
    <name type="scientific">Capitella teleta</name>
    <name type="common">Polychaete worm</name>
    <dbReference type="NCBI Taxonomy" id="283909"/>
    <lineage>
        <taxon>Eukaryota</taxon>
        <taxon>Metazoa</taxon>
        <taxon>Spiralia</taxon>
        <taxon>Lophotrochozoa</taxon>
        <taxon>Annelida</taxon>
        <taxon>Polychaeta</taxon>
        <taxon>Sedentaria</taxon>
        <taxon>Scolecida</taxon>
        <taxon>Capitellidae</taxon>
        <taxon>Capitella</taxon>
    </lineage>
</organism>
<dbReference type="OMA" id="CEYLIRC"/>
<reference evidence="4 6" key="2">
    <citation type="journal article" date="2013" name="Nature">
        <title>Insights into bilaterian evolution from three spiralian genomes.</title>
        <authorList>
            <person name="Simakov O."/>
            <person name="Marletaz F."/>
            <person name="Cho S.J."/>
            <person name="Edsinger-Gonzales E."/>
            <person name="Havlak P."/>
            <person name="Hellsten U."/>
            <person name="Kuo D.H."/>
            <person name="Larsson T."/>
            <person name="Lv J."/>
            <person name="Arendt D."/>
            <person name="Savage R."/>
            <person name="Osoegawa K."/>
            <person name="de Jong P."/>
            <person name="Grimwood J."/>
            <person name="Chapman J.A."/>
            <person name="Shapiro H."/>
            <person name="Aerts A."/>
            <person name="Otillar R.P."/>
            <person name="Terry A.Y."/>
            <person name="Boore J.L."/>
            <person name="Grigoriev I.V."/>
            <person name="Lindberg D.R."/>
            <person name="Seaver E.C."/>
            <person name="Weisblat D.A."/>
            <person name="Putnam N.H."/>
            <person name="Rokhsar D.S."/>
        </authorList>
    </citation>
    <scope>NUCLEOTIDE SEQUENCE</scope>
    <source>
        <strain evidence="4 6">I ESC-2004</strain>
    </source>
</reference>
<dbReference type="PANTHER" id="PTHR47020">
    <property type="entry name" value="HILLARIN"/>
    <property type="match status" value="1"/>
</dbReference>
<dbReference type="InterPro" id="IPR053041">
    <property type="entry name" value="Transglut-like_Superfamily_Mod"/>
</dbReference>
<dbReference type="Proteomes" id="UP000014760">
    <property type="component" value="Unassembled WGS sequence"/>
</dbReference>
<feature type="region of interest" description="Disordered" evidence="2">
    <location>
        <begin position="977"/>
        <end position="1000"/>
    </location>
</feature>
<feature type="domain" description="KY-like immunoglobulin-like" evidence="3">
    <location>
        <begin position="381"/>
        <end position="503"/>
    </location>
</feature>
<feature type="compositionally biased region" description="Basic and acidic residues" evidence="2">
    <location>
        <begin position="82"/>
        <end position="97"/>
    </location>
</feature>
<dbReference type="Pfam" id="PF23265">
    <property type="entry name" value="Ig-like_KY"/>
    <property type="match status" value="2"/>
</dbReference>
<feature type="coiled-coil region" evidence="1">
    <location>
        <begin position="1058"/>
        <end position="1085"/>
    </location>
</feature>
<dbReference type="EnsemblMetazoa" id="CapteT217920">
    <property type="protein sequence ID" value="CapteP217920"/>
    <property type="gene ID" value="CapteG217920"/>
</dbReference>
<reference evidence="6" key="1">
    <citation type="submission" date="2012-12" db="EMBL/GenBank/DDBJ databases">
        <authorList>
            <person name="Hellsten U."/>
            <person name="Grimwood J."/>
            <person name="Chapman J.A."/>
            <person name="Shapiro H."/>
            <person name="Aerts A."/>
            <person name="Otillar R.P."/>
            <person name="Terry A.Y."/>
            <person name="Boore J.L."/>
            <person name="Simakov O."/>
            <person name="Marletaz F."/>
            <person name="Cho S.-J."/>
            <person name="Edsinger-Gonzales E."/>
            <person name="Havlak P."/>
            <person name="Kuo D.-H."/>
            <person name="Larsson T."/>
            <person name="Lv J."/>
            <person name="Arendt D."/>
            <person name="Savage R."/>
            <person name="Osoegawa K."/>
            <person name="de Jong P."/>
            <person name="Lindberg D.R."/>
            <person name="Seaver E.C."/>
            <person name="Weisblat D.A."/>
            <person name="Putnam N.H."/>
            <person name="Grigoriev I.V."/>
            <person name="Rokhsar D.S."/>
        </authorList>
    </citation>
    <scope>NUCLEOTIDE SEQUENCE</scope>
    <source>
        <strain evidence="6">I ESC-2004</strain>
    </source>
</reference>
<dbReference type="EMBL" id="KB295343">
    <property type="protein sequence ID" value="ELU13290.1"/>
    <property type="molecule type" value="Genomic_DNA"/>
</dbReference>
<feature type="domain" description="KY-like immunoglobulin-like" evidence="3">
    <location>
        <begin position="527"/>
        <end position="624"/>
    </location>
</feature>